<comment type="caution">
    <text evidence="3">The sequence shown here is derived from an EMBL/GenBank/DDBJ whole genome shotgun (WGS) entry which is preliminary data.</text>
</comment>
<evidence type="ECO:0000256" key="1">
    <source>
        <dbReference type="SAM" id="Coils"/>
    </source>
</evidence>
<organism evidence="3 4">
    <name type="scientific">Arabidopsis suecica</name>
    <name type="common">Swedish thale-cress</name>
    <name type="synonym">Cardaminopsis suecica</name>
    <dbReference type="NCBI Taxonomy" id="45249"/>
    <lineage>
        <taxon>Eukaryota</taxon>
        <taxon>Viridiplantae</taxon>
        <taxon>Streptophyta</taxon>
        <taxon>Embryophyta</taxon>
        <taxon>Tracheophyta</taxon>
        <taxon>Spermatophyta</taxon>
        <taxon>Magnoliopsida</taxon>
        <taxon>eudicotyledons</taxon>
        <taxon>Gunneridae</taxon>
        <taxon>Pentapetalae</taxon>
        <taxon>rosids</taxon>
        <taxon>malvids</taxon>
        <taxon>Brassicales</taxon>
        <taxon>Brassicaceae</taxon>
        <taxon>Camelineae</taxon>
        <taxon>Arabidopsis</taxon>
    </lineage>
</organism>
<name>A0A8T1YPF7_ARASU</name>
<gene>
    <name evidence="3" type="ORF">ISN44_As12g030940</name>
</gene>
<feature type="compositionally biased region" description="Low complexity" evidence="2">
    <location>
        <begin position="166"/>
        <end position="197"/>
    </location>
</feature>
<dbReference type="Proteomes" id="UP000694251">
    <property type="component" value="Chromosome 12"/>
</dbReference>
<dbReference type="EMBL" id="JAEFBJ010000012">
    <property type="protein sequence ID" value="KAG7547889.1"/>
    <property type="molecule type" value="Genomic_DNA"/>
</dbReference>
<evidence type="ECO:0000256" key="2">
    <source>
        <dbReference type="SAM" id="MobiDB-lite"/>
    </source>
</evidence>
<keyword evidence="1" id="KW-0175">Coiled coil</keyword>
<feature type="coiled-coil region" evidence="1">
    <location>
        <begin position="67"/>
        <end position="94"/>
    </location>
</feature>
<keyword evidence="4" id="KW-1185">Reference proteome</keyword>
<dbReference type="InterPro" id="IPR021704">
    <property type="entry name" value="DUF3287"/>
</dbReference>
<evidence type="ECO:0000313" key="3">
    <source>
        <dbReference type="EMBL" id="KAG7547889.1"/>
    </source>
</evidence>
<proteinExistence type="predicted"/>
<feature type="region of interest" description="Disordered" evidence="2">
    <location>
        <begin position="1"/>
        <end position="22"/>
    </location>
</feature>
<protein>
    <submittedName>
        <fullName evidence="3">Uncharacterized protein</fullName>
    </submittedName>
</protein>
<dbReference type="Pfam" id="PF11690">
    <property type="entry name" value="DUF3287"/>
    <property type="match status" value="1"/>
</dbReference>
<sequence>MPLSSFRSSSRITTSSGNPLFESEDGFSPKGVIHPTFFHFRTGKERVKCYDFLEKIVGRHKALCDKRQRIGRRRRALEERIKRMEREILHLESEPHEWERNGLDIVAIMPTCLRRFLRMLDKFYRLSLATSDGSSFVSCSSEFRRLPMLRTGENEEPEMKTIDDFSGPLDLSSDEGLSSESCSGSSTSLESLSGEDF</sequence>
<reference evidence="3 4" key="1">
    <citation type="submission" date="2020-12" db="EMBL/GenBank/DDBJ databases">
        <title>Concerted genomic and epigenomic changes stabilize Arabidopsis allopolyploids.</title>
        <authorList>
            <person name="Chen Z."/>
        </authorList>
    </citation>
    <scope>NUCLEOTIDE SEQUENCE [LARGE SCALE GENOMIC DNA]</scope>
    <source>
        <strain evidence="3">As9502</strain>
        <tissue evidence="3">Leaf</tissue>
    </source>
</reference>
<feature type="region of interest" description="Disordered" evidence="2">
    <location>
        <begin position="148"/>
        <end position="197"/>
    </location>
</feature>
<dbReference type="AlphaFoldDB" id="A0A8T1YPF7"/>
<feature type="compositionally biased region" description="Low complexity" evidence="2">
    <location>
        <begin position="1"/>
        <end position="16"/>
    </location>
</feature>
<accession>A0A8T1YPF7</accession>
<evidence type="ECO:0000313" key="4">
    <source>
        <dbReference type="Proteomes" id="UP000694251"/>
    </source>
</evidence>